<accession>A0ABV7WJ91</accession>
<feature type="transmembrane region" description="Helical" evidence="14">
    <location>
        <begin position="425"/>
        <end position="447"/>
    </location>
</feature>
<sequence length="1056" mass="108996">MSQDPPVPEPGRDADQAPVDLPGAGRARGATTVQPGPAPAAPDAGDGPDHSARAVLANDAFRRLWLVLGLSSLGDWLGLLAVTFFAAELAGGAGDLPAASLAVSGVFLLRLAPALLLGPLAGVLADRMDRRTALVVFDVVRGLLFLSIPLVGTLGWLYVATVLVEVAALFWMPAKDAMVPNLVPRRQLETANQLGVVATYGSAPLAALLFSGLVLLSGVLDDLSGGFAAAVVNEVDLALYANGVTFLVAAAVIARIRLPEAARGPALRPSVTDGRGGTAAHPSVWRQVVDGWAFIARTPVVRGLALGMLGAFAAGGFVIGLGVVYVAGLGAGAPGYGVLFGAVFVGMALGVWQGPRTLRDMSRRRLFAASIAAAGAALVVVGLSPDIVLSAVAVLVLGGFAGMAWVTGTTLLGAEVDDEVRGRTFAFVQTSVRVVLVAVMALAPLLARLVGDRSVTWTSTLVWTFSGAGLVMAGAGVLALVVGAVTFRQLDDRPGVRLGTEVLEAVRRGAGDPFDVPRPHAGFFLVVEGGDGAGKSTLAEGVRGWLESELGHDVVHTREPGGTAVGAQVRRLVLDWDDAVQGPGPVPRAEALLFAADRAQHVATVVEPALADGAVVLSDRYVDSSVAYQGARGDLAPEEVARLSRWATDGLRPDLTVLLDVDPVLARGRLDGRDGPAGADRVERAGTAFHEQVRSSFLELAALDPRRYLVVDATLSRADVLDLVTARLRRMLPLSAVQRAECERRLAEDARARAGREPAAVEQARQEQAAREEARAQQAQERERRWAAERAAAESELRRHRAQLEQEESRSERTAVLPAVGAGAVPGDRSGASPPAAISPVAGAGAATGVASGATAVGAAAPAGAAEADRPVVDDDDGSDGRDVWATGSSVWDGRSAQELYAPPSHQVQPWDAPHEDAAPGHGGPDGDEGYPGYGYTDQGYADQGFADQGFADQGFAEQGHVDQYSDGYAQEPVDAATAPLPAPGGADRHGPGDSTTVDLTVADLRDAVRRGDADVDGSSHAGGADEAGDADDTGTVSDDGTVRGGATRWLPGRDG</sequence>
<dbReference type="PROSITE" id="PS01331">
    <property type="entry name" value="THYMIDYLATE_KINASE"/>
    <property type="match status" value="1"/>
</dbReference>
<evidence type="ECO:0000256" key="1">
    <source>
        <dbReference type="ARBA" id="ARBA00004651"/>
    </source>
</evidence>
<keyword evidence="11 14" id="KW-0472">Membrane</keyword>
<feature type="transmembrane region" description="Helical" evidence="14">
    <location>
        <begin position="156"/>
        <end position="174"/>
    </location>
</feature>
<dbReference type="SUPFAM" id="SSF52540">
    <property type="entry name" value="P-loop containing nucleoside triphosphate hydrolases"/>
    <property type="match status" value="1"/>
</dbReference>
<evidence type="ECO:0000256" key="8">
    <source>
        <dbReference type="ARBA" id="ARBA00022777"/>
    </source>
</evidence>
<organism evidence="16 17">
    <name type="scientific">Aquipuribacter hungaricus</name>
    <dbReference type="NCBI Taxonomy" id="545624"/>
    <lineage>
        <taxon>Bacteria</taxon>
        <taxon>Bacillati</taxon>
        <taxon>Actinomycetota</taxon>
        <taxon>Actinomycetes</taxon>
        <taxon>Micrococcales</taxon>
        <taxon>Intrasporangiaceae</taxon>
        <taxon>Aquipuribacter</taxon>
    </lineage>
</organism>
<dbReference type="InterPro" id="IPR039430">
    <property type="entry name" value="Thymidylate_kin-like_dom"/>
</dbReference>
<keyword evidence="4 12" id="KW-0808">Transferase</keyword>
<feature type="transmembrane region" description="Helical" evidence="14">
    <location>
        <begin position="389"/>
        <end position="413"/>
    </location>
</feature>
<dbReference type="PANTHER" id="PTHR43266:SF10">
    <property type="entry name" value="BACILYSIN EXPORTER BACE-RELATED"/>
    <property type="match status" value="1"/>
</dbReference>
<feature type="compositionally biased region" description="Basic and acidic residues" evidence="13">
    <location>
        <begin position="764"/>
        <end position="785"/>
    </location>
</feature>
<dbReference type="InterPro" id="IPR018094">
    <property type="entry name" value="Thymidylate_kinase"/>
</dbReference>
<feature type="transmembrane region" description="Helical" evidence="14">
    <location>
        <begin position="132"/>
        <end position="150"/>
    </location>
</feature>
<evidence type="ECO:0000256" key="2">
    <source>
        <dbReference type="ARBA" id="ARBA00022448"/>
    </source>
</evidence>
<feature type="transmembrane region" description="Helical" evidence="14">
    <location>
        <begin position="366"/>
        <end position="383"/>
    </location>
</feature>
<keyword evidence="7 12" id="KW-0547">Nucleotide-binding</keyword>
<comment type="catalytic activity">
    <reaction evidence="12">
        <text>dTMP + ATP = dTDP + ADP</text>
        <dbReference type="Rhea" id="RHEA:13517"/>
        <dbReference type="ChEBI" id="CHEBI:30616"/>
        <dbReference type="ChEBI" id="CHEBI:58369"/>
        <dbReference type="ChEBI" id="CHEBI:63528"/>
        <dbReference type="ChEBI" id="CHEBI:456216"/>
        <dbReference type="EC" id="2.7.4.9"/>
    </reaction>
</comment>
<evidence type="ECO:0000256" key="11">
    <source>
        <dbReference type="ARBA" id="ARBA00023136"/>
    </source>
</evidence>
<comment type="caution">
    <text evidence="16">The sequence shown here is derived from an EMBL/GenBank/DDBJ whole genome shotgun (WGS) entry which is preliminary data.</text>
</comment>
<evidence type="ECO:0000256" key="4">
    <source>
        <dbReference type="ARBA" id="ARBA00022679"/>
    </source>
</evidence>
<feature type="compositionally biased region" description="Basic and acidic residues" evidence="13">
    <location>
        <begin position="867"/>
        <end position="883"/>
    </location>
</feature>
<keyword evidence="17" id="KW-1185">Reference proteome</keyword>
<dbReference type="Proteomes" id="UP001595685">
    <property type="component" value="Unassembled WGS sequence"/>
</dbReference>
<feature type="transmembrane region" description="Helical" evidence="14">
    <location>
        <begin position="64"/>
        <end position="87"/>
    </location>
</feature>
<evidence type="ECO:0000256" key="13">
    <source>
        <dbReference type="SAM" id="MobiDB-lite"/>
    </source>
</evidence>
<feature type="region of interest" description="Disordered" evidence="13">
    <location>
        <begin position="751"/>
        <end position="785"/>
    </location>
</feature>
<feature type="domain" description="Thymidylate kinase-like" evidence="15">
    <location>
        <begin position="527"/>
        <end position="720"/>
    </location>
</feature>
<keyword evidence="3" id="KW-1003">Cell membrane</keyword>
<evidence type="ECO:0000256" key="10">
    <source>
        <dbReference type="ARBA" id="ARBA00022989"/>
    </source>
</evidence>
<dbReference type="Pfam" id="PF05977">
    <property type="entry name" value="MFS_3"/>
    <property type="match status" value="1"/>
</dbReference>
<evidence type="ECO:0000256" key="7">
    <source>
        <dbReference type="ARBA" id="ARBA00022741"/>
    </source>
</evidence>
<feature type="compositionally biased region" description="Basic and acidic residues" evidence="13">
    <location>
        <begin position="797"/>
        <end position="813"/>
    </location>
</feature>
<dbReference type="NCBIfam" id="TIGR00041">
    <property type="entry name" value="DTMP_kinase"/>
    <property type="match status" value="1"/>
</dbReference>
<feature type="transmembrane region" description="Helical" evidence="14">
    <location>
        <begin position="237"/>
        <end position="258"/>
    </location>
</feature>
<dbReference type="Pfam" id="PF02223">
    <property type="entry name" value="Thymidylate_kin"/>
    <property type="match status" value="1"/>
</dbReference>
<keyword evidence="9 12" id="KW-0067">ATP-binding</keyword>
<keyword evidence="6 12" id="KW-0545">Nucleotide biosynthesis</keyword>
<feature type="region of interest" description="Disordered" evidence="13">
    <location>
        <begin position="1"/>
        <end position="49"/>
    </location>
</feature>
<comment type="function">
    <text evidence="12">Phosphorylation of dTMP to form dTDP in both de novo and salvage pathways of dTTP synthesis.</text>
</comment>
<evidence type="ECO:0000313" key="17">
    <source>
        <dbReference type="Proteomes" id="UP001595685"/>
    </source>
</evidence>
<evidence type="ECO:0000256" key="9">
    <source>
        <dbReference type="ARBA" id="ARBA00022840"/>
    </source>
</evidence>
<comment type="subcellular location">
    <subcellularLocation>
        <location evidence="1">Cell membrane</location>
        <topology evidence="1">Multi-pass membrane protein</topology>
    </subcellularLocation>
</comment>
<feature type="binding site" evidence="12">
    <location>
        <begin position="529"/>
        <end position="536"/>
    </location>
    <ligand>
        <name>ATP</name>
        <dbReference type="ChEBI" id="CHEBI:30616"/>
    </ligand>
</feature>
<feature type="transmembrane region" description="Helical" evidence="14">
    <location>
        <begin position="333"/>
        <end position="354"/>
    </location>
</feature>
<dbReference type="Gene3D" id="1.20.1250.20">
    <property type="entry name" value="MFS general substrate transporter like domains"/>
    <property type="match status" value="1"/>
</dbReference>
<dbReference type="InterPro" id="IPR018095">
    <property type="entry name" value="Thymidylate_kin_CS"/>
</dbReference>
<name>A0ABV7WJ91_9MICO</name>
<dbReference type="InterPro" id="IPR027417">
    <property type="entry name" value="P-loop_NTPase"/>
</dbReference>
<keyword evidence="2" id="KW-0813">Transport</keyword>
<dbReference type="InterPro" id="IPR010290">
    <property type="entry name" value="TM_effector"/>
</dbReference>
<dbReference type="GO" id="GO:0004798">
    <property type="term" value="F:dTMP kinase activity"/>
    <property type="evidence" value="ECO:0007669"/>
    <property type="project" value="UniProtKB-EC"/>
</dbReference>
<dbReference type="EC" id="2.7.4.9" evidence="12"/>
<evidence type="ECO:0000256" key="12">
    <source>
        <dbReference type="HAMAP-Rule" id="MF_00165"/>
    </source>
</evidence>
<evidence type="ECO:0000259" key="15">
    <source>
        <dbReference type="Pfam" id="PF02223"/>
    </source>
</evidence>
<feature type="transmembrane region" description="Helical" evidence="14">
    <location>
        <begin position="467"/>
        <end position="487"/>
    </location>
</feature>
<feature type="compositionally biased region" description="Low complexity" evidence="13">
    <location>
        <begin position="976"/>
        <end position="986"/>
    </location>
</feature>
<feature type="region of interest" description="Disordered" evidence="13">
    <location>
        <begin position="797"/>
        <end position="816"/>
    </location>
</feature>
<keyword evidence="10 14" id="KW-1133">Transmembrane helix</keyword>
<dbReference type="HAMAP" id="MF_00165">
    <property type="entry name" value="Thymidylate_kinase"/>
    <property type="match status" value="1"/>
</dbReference>
<comment type="similarity">
    <text evidence="12">Belongs to the thymidylate kinase family.</text>
</comment>
<keyword evidence="8 12" id="KW-0418">Kinase</keyword>
<evidence type="ECO:0000256" key="3">
    <source>
        <dbReference type="ARBA" id="ARBA00022475"/>
    </source>
</evidence>
<proteinExistence type="inferred from homology"/>
<dbReference type="RefSeq" id="WP_376985629.1">
    <property type="nucleotide sequence ID" value="NZ_JBHRWW010000011.1"/>
</dbReference>
<dbReference type="InterPro" id="IPR036259">
    <property type="entry name" value="MFS_trans_sf"/>
</dbReference>
<evidence type="ECO:0000256" key="5">
    <source>
        <dbReference type="ARBA" id="ARBA00022692"/>
    </source>
</evidence>
<keyword evidence="5 14" id="KW-0812">Transmembrane</keyword>
<dbReference type="CDD" id="cd06173">
    <property type="entry name" value="MFS_MefA_like"/>
    <property type="match status" value="1"/>
</dbReference>
<feature type="region of interest" description="Disordered" evidence="13">
    <location>
        <begin position="858"/>
        <end position="1056"/>
    </location>
</feature>
<reference evidence="17" key="1">
    <citation type="journal article" date="2019" name="Int. J. Syst. Evol. Microbiol.">
        <title>The Global Catalogue of Microorganisms (GCM) 10K type strain sequencing project: providing services to taxonomists for standard genome sequencing and annotation.</title>
        <authorList>
            <consortium name="The Broad Institute Genomics Platform"/>
            <consortium name="The Broad Institute Genome Sequencing Center for Infectious Disease"/>
            <person name="Wu L."/>
            <person name="Ma J."/>
        </authorList>
    </citation>
    <scope>NUCLEOTIDE SEQUENCE [LARGE SCALE GENOMIC DNA]</scope>
    <source>
        <strain evidence="17">NCAIM B.02333</strain>
    </source>
</reference>
<dbReference type="Gene3D" id="3.40.50.300">
    <property type="entry name" value="P-loop containing nucleotide triphosphate hydrolases"/>
    <property type="match status" value="1"/>
</dbReference>
<feature type="transmembrane region" description="Helical" evidence="14">
    <location>
        <begin position="304"/>
        <end position="327"/>
    </location>
</feature>
<feature type="transmembrane region" description="Helical" evidence="14">
    <location>
        <begin position="99"/>
        <end position="125"/>
    </location>
</feature>
<protein>
    <recommendedName>
        <fullName evidence="12">Thymidylate kinase</fullName>
        <ecNumber evidence="12">2.7.4.9</ecNumber>
    </recommendedName>
    <alternativeName>
        <fullName evidence="12">dTMP kinase</fullName>
    </alternativeName>
</protein>
<dbReference type="PANTHER" id="PTHR43266">
    <property type="entry name" value="MACROLIDE-EFFLUX PROTEIN"/>
    <property type="match status" value="1"/>
</dbReference>
<evidence type="ECO:0000256" key="14">
    <source>
        <dbReference type="SAM" id="Phobius"/>
    </source>
</evidence>
<feature type="transmembrane region" description="Helical" evidence="14">
    <location>
        <begin position="194"/>
        <end position="217"/>
    </location>
</feature>
<dbReference type="SUPFAM" id="SSF103473">
    <property type="entry name" value="MFS general substrate transporter"/>
    <property type="match status" value="1"/>
</dbReference>
<gene>
    <name evidence="12 16" type="primary">tmk</name>
    <name evidence="16" type="ORF">ACFOLH_14510</name>
</gene>
<evidence type="ECO:0000256" key="6">
    <source>
        <dbReference type="ARBA" id="ARBA00022727"/>
    </source>
</evidence>
<feature type="compositionally biased region" description="Basic and acidic residues" evidence="13">
    <location>
        <begin position="1004"/>
        <end position="1014"/>
    </location>
</feature>
<dbReference type="CDD" id="cd01672">
    <property type="entry name" value="TMPK"/>
    <property type="match status" value="1"/>
</dbReference>
<evidence type="ECO:0000313" key="16">
    <source>
        <dbReference type="EMBL" id="MFC3689560.1"/>
    </source>
</evidence>
<dbReference type="EMBL" id="JBHRWW010000011">
    <property type="protein sequence ID" value="MFC3689560.1"/>
    <property type="molecule type" value="Genomic_DNA"/>
</dbReference>